<gene>
    <name evidence="1" type="ordered locus">TP02_0497</name>
</gene>
<dbReference type="AlphaFoldDB" id="Q4N4Z3"/>
<dbReference type="EMBL" id="AAGK01000002">
    <property type="protein sequence ID" value="EAN32780.1"/>
    <property type="molecule type" value="Genomic_DNA"/>
</dbReference>
<proteinExistence type="predicted"/>
<dbReference type="eggNOG" id="ENOG502T2U9">
    <property type="taxonomic scope" value="Eukaryota"/>
</dbReference>
<evidence type="ECO:0000313" key="1">
    <source>
        <dbReference type="EMBL" id="EAN32780.1"/>
    </source>
</evidence>
<name>Q4N4Z3_THEPA</name>
<dbReference type="KEGG" id="tpv:TP02_0497"/>
<keyword evidence="2" id="KW-1185">Reference proteome</keyword>
<accession>Q4N4Z3</accession>
<evidence type="ECO:0000313" key="2">
    <source>
        <dbReference type="Proteomes" id="UP000001949"/>
    </source>
</evidence>
<organism evidence="1 2">
    <name type="scientific">Theileria parva</name>
    <name type="common">East coast fever infection agent</name>
    <dbReference type="NCBI Taxonomy" id="5875"/>
    <lineage>
        <taxon>Eukaryota</taxon>
        <taxon>Sar</taxon>
        <taxon>Alveolata</taxon>
        <taxon>Apicomplexa</taxon>
        <taxon>Aconoidasida</taxon>
        <taxon>Piroplasmida</taxon>
        <taxon>Theileriidae</taxon>
        <taxon>Theileria</taxon>
    </lineage>
</organism>
<dbReference type="RefSeq" id="XP_765063.1">
    <property type="nucleotide sequence ID" value="XM_759970.1"/>
</dbReference>
<dbReference type="Proteomes" id="UP000001949">
    <property type="component" value="Unassembled WGS sequence"/>
</dbReference>
<protein>
    <submittedName>
        <fullName evidence="1">Uncharacterized protein</fullName>
    </submittedName>
</protein>
<dbReference type="VEuPathDB" id="PiroplasmaDB:TpMuguga_02g00497"/>
<reference evidence="1 2" key="1">
    <citation type="journal article" date="2005" name="Science">
        <title>Genome sequence of Theileria parva, a bovine pathogen that transforms lymphocytes.</title>
        <authorList>
            <person name="Gardner M.J."/>
            <person name="Bishop R."/>
            <person name="Shah T."/>
            <person name="de Villiers E.P."/>
            <person name="Carlton J.M."/>
            <person name="Hall N."/>
            <person name="Ren Q."/>
            <person name="Paulsen I.T."/>
            <person name="Pain A."/>
            <person name="Berriman M."/>
            <person name="Wilson R.J.M."/>
            <person name="Sato S."/>
            <person name="Ralph S.A."/>
            <person name="Mann D.J."/>
            <person name="Xiong Z."/>
            <person name="Shallom S.J."/>
            <person name="Weidman J."/>
            <person name="Jiang L."/>
            <person name="Lynn J."/>
            <person name="Weaver B."/>
            <person name="Shoaibi A."/>
            <person name="Domingo A.R."/>
            <person name="Wasawo D."/>
            <person name="Crabtree J."/>
            <person name="Wortman J.R."/>
            <person name="Haas B."/>
            <person name="Angiuoli S.V."/>
            <person name="Creasy T.H."/>
            <person name="Lu C."/>
            <person name="Suh B."/>
            <person name="Silva J.C."/>
            <person name="Utterback T.R."/>
            <person name="Feldblyum T.V."/>
            <person name="Pertea M."/>
            <person name="Allen J."/>
            <person name="Nierman W.C."/>
            <person name="Taracha E.L.N."/>
            <person name="Salzberg S.L."/>
            <person name="White O.R."/>
            <person name="Fitzhugh H.A."/>
            <person name="Morzaria S."/>
            <person name="Venter J.C."/>
            <person name="Fraser C.M."/>
            <person name="Nene V."/>
        </authorList>
    </citation>
    <scope>NUCLEOTIDE SEQUENCE [LARGE SCALE GENOMIC DNA]</scope>
    <source>
        <strain evidence="1 2">Muguga</strain>
    </source>
</reference>
<dbReference type="GeneID" id="3501962"/>
<comment type="caution">
    <text evidence="1">The sequence shown here is derived from an EMBL/GenBank/DDBJ whole genome shotgun (WGS) entry which is preliminary data.</text>
</comment>
<dbReference type="OMA" id="ANASTCE"/>
<dbReference type="InParanoid" id="Q4N4Z3"/>
<dbReference type="Gene3D" id="1.20.5.2050">
    <property type="match status" value="1"/>
</dbReference>
<sequence length="607" mass="69767">MEMNYANTNETGNVYTLPFPNTADFGAKNMVNAPQMLEYSNMAQFQNYTQPQFYYNTQNNCVDGDMNSTYNCYNNYPYYNTNNGYDYMSQQVTDYSNCYGVSGYEMSDSSLAKPVSSMGESVLAANESSKTSTYSYNDFSLLPFSSGSEFNNQFNASEVDTTNLNTEEFGGLHYNSPEETSEYNFGEECKNEWSAECSNLSMVKLDHLSDKNLKSLDCDFKKTSDDDSESLANASTCESTPIMKPLRVSPPHSPMPSQFVSQAPVNHLPVPSMANVQDLSETQFYPPQYFNYAPYQTNFANQYDMTQFNNTMACYNTMTGYDVNGFSAMNGYDMSPAQGMAGYSTGMGYNNGVVMEGLDESIIEIANEIANNVQYLPDKDSNGKYSLDKNHPIHCVWRDVNRGHCSWRCRWWENGKRLSKNFNVKRFGEFEAMRMAITMKIRNSTPVERIQLLKEQREAVRNQLHLFGAYPNSTSYPTSNFNFESNFNDSNITKVMNDNKKLQKENWERLSWTYLKTNKCDDSNHITIICRLCSKTTRCSRTRNLQQAHIMHLIRMHKNPWKQYIDPNGLTKMCKLALDNLYERHRFTPYHQWVLRPGINRPEPAFV</sequence>